<comment type="subcellular location">
    <subcellularLocation>
        <location evidence="1">Cell inner membrane</location>
        <topology evidence="1">Multi-pass membrane protein</topology>
    </subcellularLocation>
</comment>
<evidence type="ECO:0000256" key="10">
    <source>
        <dbReference type="ARBA" id="ARBA00023136"/>
    </source>
</evidence>
<comment type="catalytic activity">
    <reaction evidence="11">
        <text>[(1-&gt;4)-beta-D-glucosyl](n) + UDP-alpha-D-glucose = [(1-&gt;4)-beta-D-glucosyl](n+1) + UDP + H(+)</text>
        <dbReference type="Rhea" id="RHEA:19929"/>
        <dbReference type="Rhea" id="RHEA-COMP:10033"/>
        <dbReference type="Rhea" id="RHEA-COMP:10034"/>
        <dbReference type="ChEBI" id="CHEBI:15378"/>
        <dbReference type="ChEBI" id="CHEBI:18246"/>
        <dbReference type="ChEBI" id="CHEBI:58223"/>
        <dbReference type="ChEBI" id="CHEBI:58885"/>
        <dbReference type="EC" id="2.4.1.12"/>
    </reaction>
</comment>
<dbReference type="SUPFAM" id="SSF53448">
    <property type="entry name" value="Nucleotide-diphospho-sugar transferases"/>
    <property type="match status" value="1"/>
</dbReference>
<dbReference type="SUPFAM" id="SSF141371">
    <property type="entry name" value="PilZ domain-like"/>
    <property type="match status" value="1"/>
</dbReference>
<dbReference type="Pfam" id="PF13632">
    <property type="entry name" value="Glyco_trans_2_3"/>
    <property type="match status" value="1"/>
</dbReference>
<organism evidence="15 16">
    <name type="scientific">Vasconcelosia minhoensis LEGE 07310</name>
    <dbReference type="NCBI Taxonomy" id="915328"/>
    <lineage>
        <taxon>Bacteria</taxon>
        <taxon>Bacillati</taxon>
        <taxon>Cyanobacteriota</taxon>
        <taxon>Cyanophyceae</taxon>
        <taxon>Nodosilineales</taxon>
        <taxon>Cymatolegaceae</taxon>
        <taxon>Vasconcelosia</taxon>
        <taxon>Vasconcelosia minhoensis</taxon>
    </lineage>
</organism>
<evidence type="ECO:0000256" key="1">
    <source>
        <dbReference type="ARBA" id="ARBA00004429"/>
    </source>
</evidence>
<accession>A0A8J7DRI2</accession>
<dbReference type="InterPro" id="IPR001173">
    <property type="entry name" value="Glyco_trans_2-like"/>
</dbReference>
<feature type="transmembrane region" description="Helical" evidence="12">
    <location>
        <begin position="77"/>
        <end position="96"/>
    </location>
</feature>
<keyword evidence="16" id="KW-1185">Reference proteome</keyword>
<feature type="transmembrane region" description="Helical" evidence="12">
    <location>
        <begin position="116"/>
        <end position="139"/>
    </location>
</feature>
<evidence type="ECO:0000259" key="14">
    <source>
        <dbReference type="Pfam" id="PF13632"/>
    </source>
</evidence>
<dbReference type="GO" id="GO:0035438">
    <property type="term" value="F:cyclic-di-GMP binding"/>
    <property type="evidence" value="ECO:0007669"/>
    <property type="project" value="InterPro"/>
</dbReference>
<feature type="transmembrane region" description="Helical" evidence="12">
    <location>
        <begin position="476"/>
        <end position="494"/>
    </location>
</feature>
<dbReference type="InterPro" id="IPR029044">
    <property type="entry name" value="Nucleotide-diphossugar_trans"/>
</dbReference>
<dbReference type="Proteomes" id="UP000636505">
    <property type="component" value="Unassembled WGS sequence"/>
</dbReference>
<dbReference type="InterPro" id="IPR003919">
    <property type="entry name" value="Cell_synth_A"/>
</dbReference>
<evidence type="ECO:0000256" key="6">
    <source>
        <dbReference type="ARBA" id="ARBA00022679"/>
    </source>
</evidence>
<keyword evidence="5" id="KW-0328">Glycosyltransferase</keyword>
<dbReference type="InterPro" id="IPR050321">
    <property type="entry name" value="Glycosyltr_2/OpgH_subfam"/>
</dbReference>
<proteinExistence type="predicted"/>
<comment type="caution">
    <text evidence="15">The sequence shown here is derived from an EMBL/GenBank/DDBJ whole genome shotgun (WGS) entry which is preliminary data.</text>
</comment>
<keyword evidence="8" id="KW-0135">Cellulose biosynthesis</keyword>
<dbReference type="InterPro" id="IPR009875">
    <property type="entry name" value="PilZ_domain"/>
</dbReference>
<dbReference type="Gene3D" id="2.40.10.220">
    <property type="entry name" value="predicted glycosyltransferase like domains"/>
    <property type="match status" value="1"/>
</dbReference>
<dbReference type="Gene3D" id="3.90.550.10">
    <property type="entry name" value="Spore Coat Polysaccharide Biosynthesis Protein SpsA, Chain A"/>
    <property type="match status" value="1"/>
</dbReference>
<gene>
    <name evidence="15" type="ORF">IQ241_15095</name>
</gene>
<dbReference type="PANTHER" id="PTHR43867:SF2">
    <property type="entry name" value="CELLULOSE SYNTHASE CATALYTIC SUBUNIT A [UDP-FORMING]"/>
    <property type="match status" value="1"/>
</dbReference>
<evidence type="ECO:0000256" key="11">
    <source>
        <dbReference type="ARBA" id="ARBA00048682"/>
    </source>
</evidence>
<dbReference type="RefSeq" id="WP_193908600.1">
    <property type="nucleotide sequence ID" value="NZ_JADEXG010000036.1"/>
</dbReference>
<feature type="domain" description="PilZ" evidence="13">
    <location>
        <begin position="577"/>
        <end position="680"/>
    </location>
</feature>
<feature type="transmembrane region" description="Helical" evidence="12">
    <location>
        <begin position="412"/>
        <end position="434"/>
    </location>
</feature>
<dbReference type="GO" id="GO:0006011">
    <property type="term" value="P:UDP-alpha-D-glucose metabolic process"/>
    <property type="evidence" value="ECO:0007669"/>
    <property type="project" value="InterPro"/>
</dbReference>
<dbReference type="EMBL" id="JADEXG010000036">
    <property type="protein sequence ID" value="MBE9078604.1"/>
    <property type="molecule type" value="Genomic_DNA"/>
</dbReference>
<dbReference type="PRINTS" id="PR01439">
    <property type="entry name" value="CELLSNTHASEA"/>
</dbReference>
<evidence type="ECO:0000256" key="2">
    <source>
        <dbReference type="ARBA" id="ARBA00012539"/>
    </source>
</evidence>
<keyword evidence="6" id="KW-0808">Transferase</keyword>
<keyword evidence="4" id="KW-0997">Cell inner membrane</keyword>
<dbReference type="GO" id="GO:0016760">
    <property type="term" value="F:cellulose synthase (UDP-forming) activity"/>
    <property type="evidence" value="ECO:0007669"/>
    <property type="project" value="UniProtKB-EC"/>
</dbReference>
<keyword evidence="3" id="KW-1003">Cell membrane</keyword>
<evidence type="ECO:0000256" key="12">
    <source>
        <dbReference type="SAM" id="Phobius"/>
    </source>
</evidence>
<dbReference type="CDD" id="cd06421">
    <property type="entry name" value="CESA_CelA_like"/>
    <property type="match status" value="1"/>
</dbReference>
<evidence type="ECO:0000313" key="16">
    <source>
        <dbReference type="Proteomes" id="UP000636505"/>
    </source>
</evidence>
<feature type="transmembrane region" description="Helical" evidence="12">
    <location>
        <begin position="555"/>
        <end position="575"/>
    </location>
</feature>
<evidence type="ECO:0000256" key="4">
    <source>
        <dbReference type="ARBA" id="ARBA00022519"/>
    </source>
</evidence>
<feature type="domain" description="Glycosyltransferase 2-like" evidence="14">
    <location>
        <begin position="240"/>
        <end position="447"/>
    </location>
</feature>
<dbReference type="Pfam" id="PF07238">
    <property type="entry name" value="PilZ"/>
    <property type="match status" value="1"/>
</dbReference>
<dbReference type="GO" id="GO:0005886">
    <property type="term" value="C:plasma membrane"/>
    <property type="evidence" value="ECO:0007669"/>
    <property type="project" value="UniProtKB-SubCell"/>
</dbReference>
<keyword evidence="10 12" id="KW-0472">Membrane</keyword>
<reference evidence="15" key="1">
    <citation type="submission" date="2020-10" db="EMBL/GenBank/DDBJ databases">
        <authorList>
            <person name="Castelo-Branco R."/>
            <person name="Eusebio N."/>
            <person name="Adriana R."/>
            <person name="Vieira A."/>
            <person name="Brugerolle De Fraissinette N."/>
            <person name="Rezende De Castro R."/>
            <person name="Schneider M.P."/>
            <person name="Vasconcelos V."/>
            <person name="Leao P.N."/>
        </authorList>
    </citation>
    <scope>NUCLEOTIDE SEQUENCE</scope>
    <source>
        <strain evidence="15">LEGE 07310</strain>
    </source>
</reference>
<dbReference type="PANTHER" id="PTHR43867">
    <property type="entry name" value="CELLULOSE SYNTHASE CATALYTIC SUBUNIT A [UDP-FORMING]"/>
    <property type="match status" value="1"/>
</dbReference>
<feature type="transmembrane region" description="Helical" evidence="12">
    <location>
        <begin position="7"/>
        <end position="31"/>
    </location>
</feature>
<evidence type="ECO:0000256" key="9">
    <source>
        <dbReference type="ARBA" id="ARBA00022989"/>
    </source>
</evidence>
<keyword evidence="7 12" id="KW-0812">Transmembrane</keyword>
<feature type="transmembrane region" description="Helical" evidence="12">
    <location>
        <begin position="446"/>
        <end position="464"/>
    </location>
</feature>
<evidence type="ECO:0000256" key="7">
    <source>
        <dbReference type="ARBA" id="ARBA00022692"/>
    </source>
</evidence>
<evidence type="ECO:0000256" key="3">
    <source>
        <dbReference type="ARBA" id="ARBA00022475"/>
    </source>
</evidence>
<feature type="transmembrane region" description="Helical" evidence="12">
    <location>
        <begin position="51"/>
        <end position="70"/>
    </location>
</feature>
<sequence length="714" mass="80797">MFRWFEGLVFLLGTSLTVIWLTQEFWLNILAKFASFWRWGTFVFIAPGNSWQSLLLPSFILAACLLATQLLSPSASVWSRILVSGSLIFLGGRYLLWRMFSTLNLDDPLNGSLSLLLFFMELVNFTNTIAFFILTIPSIDRSSEADRLQKAVLDGIFLPWVDILIPTYNEPVAVLRRTIIGCQALDYPHKRIYLLDDTRRHSIRYLSQELGCFYLDRPDNRHAKAGNINHALPYLEGDLVTIFDADFVPTRNFLTRTVGFFQNPQVALVQTPQTFYNDGPIVKDLGLQGILTNEQALFFRHVQPSRDVVNAIICAGSSFVVRRNALDQMGGIPTASITEDFLISLKLQSLGYRLKYLNEGLSAGLAPESIGAYINQRLRWGRGTIQSIFTDANLFTLKGLSFIQRLTHGTGLLYWFLSLPRLVFLLIPLAYLLFQLVPLRATVGGLLYFFVPHYLGVILAFSWITKGRRSAFWSDIYETILCVPMTLTVFQTLINPFSEGFKTTPKGVVSEQIQINWRLVGPLLGLLALSLLGMLNGIVNSGWFTFGPGALRVNLFWTFYNIILLQISILAAIDVPKRCHTRFRHSLACELQFESFSLSAETVDLSEGGAAITLPQLKFPDQLPPQGRLRFSDSSSELSQASFNVELTRRPVRSKKGWLLGTKFINLSAEEERQLVEFLYCQPDQWQDRKIPEPVTAWAMVKSAFSFHSLAETR</sequence>
<dbReference type="AlphaFoldDB" id="A0A8J7DRI2"/>
<keyword evidence="9 12" id="KW-1133">Transmembrane helix</keyword>
<dbReference type="GO" id="GO:0030244">
    <property type="term" value="P:cellulose biosynthetic process"/>
    <property type="evidence" value="ECO:0007669"/>
    <property type="project" value="UniProtKB-KW"/>
</dbReference>
<feature type="transmembrane region" description="Helical" evidence="12">
    <location>
        <begin position="515"/>
        <end position="535"/>
    </location>
</feature>
<evidence type="ECO:0000313" key="15">
    <source>
        <dbReference type="EMBL" id="MBE9078604.1"/>
    </source>
</evidence>
<evidence type="ECO:0000256" key="5">
    <source>
        <dbReference type="ARBA" id="ARBA00022676"/>
    </source>
</evidence>
<protein>
    <recommendedName>
        <fullName evidence="2">cellulose synthase (UDP-forming)</fullName>
        <ecNumber evidence="2">2.4.1.12</ecNumber>
    </recommendedName>
</protein>
<name>A0A8J7DRI2_9CYAN</name>
<evidence type="ECO:0000259" key="13">
    <source>
        <dbReference type="Pfam" id="PF07238"/>
    </source>
</evidence>
<evidence type="ECO:0000256" key="8">
    <source>
        <dbReference type="ARBA" id="ARBA00022916"/>
    </source>
</evidence>
<dbReference type="EC" id="2.4.1.12" evidence="2"/>